<organism evidence="2 3">
    <name type="scientific">Desulfomonile tiedjei</name>
    <dbReference type="NCBI Taxonomy" id="2358"/>
    <lineage>
        <taxon>Bacteria</taxon>
        <taxon>Pseudomonadati</taxon>
        <taxon>Thermodesulfobacteriota</taxon>
        <taxon>Desulfomonilia</taxon>
        <taxon>Desulfomonilales</taxon>
        <taxon>Desulfomonilaceae</taxon>
        <taxon>Desulfomonile</taxon>
    </lineage>
</organism>
<dbReference type="Proteomes" id="UP000807825">
    <property type="component" value="Unassembled WGS sequence"/>
</dbReference>
<evidence type="ECO:0000313" key="3">
    <source>
        <dbReference type="Proteomes" id="UP000807825"/>
    </source>
</evidence>
<protein>
    <submittedName>
        <fullName evidence="2">Uncharacterized protein</fullName>
    </submittedName>
</protein>
<name>A0A9D6V4M8_9BACT</name>
<evidence type="ECO:0000313" key="2">
    <source>
        <dbReference type="EMBL" id="MBI5250749.1"/>
    </source>
</evidence>
<sequence length="86" mass="9996">MRITTAAERLWFEDQDMTEHRLRLQFPVANPGCTPSRISHHLPWRRRRIPNPPEMSCGDNPGSDDKDYDNVQIAEPLAHDGDERCQ</sequence>
<dbReference type="AlphaFoldDB" id="A0A9D6V4M8"/>
<dbReference type="EMBL" id="JACRDE010000385">
    <property type="protein sequence ID" value="MBI5250749.1"/>
    <property type="molecule type" value="Genomic_DNA"/>
</dbReference>
<evidence type="ECO:0000256" key="1">
    <source>
        <dbReference type="SAM" id="MobiDB-lite"/>
    </source>
</evidence>
<comment type="caution">
    <text evidence="2">The sequence shown here is derived from an EMBL/GenBank/DDBJ whole genome shotgun (WGS) entry which is preliminary data.</text>
</comment>
<feature type="region of interest" description="Disordered" evidence="1">
    <location>
        <begin position="35"/>
        <end position="69"/>
    </location>
</feature>
<proteinExistence type="predicted"/>
<gene>
    <name evidence="2" type="ORF">HY912_14760</name>
</gene>
<feature type="compositionally biased region" description="Basic residues" evidence="1">
    <location>
        <begin position="38"/>
        <end position="49"/>
    </location>
</feature>
<accession>A0A9D6V4M8</accession>
<reference evidence="2" key="1">
    <citation type="submission" date="2020-07" db="EMBL/GenBank/DDBJ databases">
        <title>Huge and variable diversity of episymbiotic CPR bacteria and DPANN archaea in groundwater ecosystems.</title>
        <authorList>
            <person name="He C.Y."/>
            <person name="Keren R."/>
            <person name="Whittaker M."/>
            <person name="Farag I.F."/>
            <person name="Doudna J."/>
            <person name="Cate J.H.D."/>
            <person name="Banfield J.F."/>
        </authorList>
    </citation>
    <scope>NUCLEOTIDE SEQUENCE</scope>
    <source>
        <strain evidence="2">NC_groundwater_1664_Pr3_B-0.1um_52_9</strain>
    </source>
</reference>